<comment type="caution">
    <text evidence="1">The sequence shown here is derived from an EMBL/GenBank/DDBJ whole genome shotgun (WGS) entry which is preliminary data.</text>
</comment>
<name>A0ACA9SM60_9GLOM</name>
<evidence type="ECO:0000313" key="2">
    <source>
        <dbReference type="Proteomes" id="UP000789920"/>
    </source>
</evidence>
<dbReference type="Proteomes" id="UP000789920">
    <property type="component" value="Unassembled WGS sequence"/>
</dbReference>
<sequence length="70" mass="8275">MFRKITSIAYKKAQTKGILKQYDYLEIEQEICYSYYLDIVEPDHYLKTKKPLVETKEKPLPNNGLAFADQ</sequence>
<gene>
    <name evidence="1" type="ORF">RPERSI_LOCUS32324</name>
</gene>
<keyword evidence="2" id="KW-1185">Reference proteome</keyword>
<evidence type="ECO:0000313" key="1">
    <source>
        <dbReference type="EMBL" id="CAG8842444.1"/>
    </source>
</evidence>
<feature type="non-terminal residue" evidence="1">
    <location>
        <position position="70"/>
    </location>
</feature>
<reference evidence="1" key="1">
    <citation type="submission" date="2021-06" db="EMBL/GenBank/DDBJ databases">
        <authorList>
            <person name="Kallberg Y."/>
            <person name="Tangrot J."/>
            <person name="Rosling A."/>
        </authorList>
    </citation>
    <scope>NUCLEOTIDE SEQUENCE</scope>
    <source>
        <strain evidence="1">MA461A</strain>
    </source>
</reference>
<dbReference type="EMBL" id="CAJVQC010134225">
    <property type="protein sequence ID" value="CAG8842444.1"/>
    <property type="molecule type" value="Genomic_DNA"/>
</dbReference>
<proteinExistence type="predicted"/>
<accession>A0ACA9SM60</accession>
<organism evidence="1 2">
    <name type="scientific">Racocetra persica</name>
    <dbReference type="NCBI Taxonomy" id="160502"/>
    <lineage>
        <taxon>Eukaryota</taxon>
        <taxon>Fungi</taxon>
        <taxon>Fungi incertae sedis</taxon>
        <taxon>Mucoromycota</taxon>
        <taxon>Glomeromycotina</taxon>
        <taxon>Glomeromycetes</taxon>
        <taxon>Diversisporales</taxon>
        <taxon>Gigasporaceae</taxon>
        <taxon>Racocetra</taxon>
    </lineage>
</organism>
<protein>
    <submittedName>
        <fullName evidence="1">31896_t:CDS:1</fullName>
    </submittedName>
</protein>